<evidence type="ECO:0000313" key="1">
    <source>
        <dbReference type="EMBL" id="OEJ64946.1"/>
    </source>
</evidence>
<evidence type="ECO:0000313" key="2">
    <source>
        <dbReference type="Proteomes" id="UP000095347"/>
    </source>
</evidence>
<dbReference type="Gene3D" id="3.40.50.150">
    <property type="entry name" value="Vaccinia Virus protein VP39"/>
    <property type="match status" value="1"/>
</dbReference>
<reference evidence="2" key="1">
    <citation type="submission" date="2016-07" db="EMBL/GenBank/DDBJ databases">
        <authorList>
            <person name="Florea S."/>
            <person name="Webb J.S."/>
            <person name="Jaromczyk J."/>
            <person name="Schardl C.L."/>
        </authorList>
    </citation>
    <scope>NUCLEOTIDE SEQUENCE [LARGE SCALE GENOMIC DNA]</scope>
    <source>
        <strain evidence="2">MV-1</strain>
    </source>
</reference>
<comment type="caution">
    <text evidence="1">The sequence shown here is derived from an EMBL/GenBank/DDBJ whole genome shotgun (WGS) entry which is preliminary data.</text>
</comment>
<dbReference type="PRINTS" id="PR00507">
    <property type="entry name" value="N12N6MTFRASE"/>
</dbReference>
<keyword evidence="2" id="KW-1185">Reference proteome</keyword>
<dbReference type="PROSITE" id="PS00092">
    <property type="entry name" value="N6_MTASE"/>
    <property type="match status" value="1"/>
</dbReference>
<accession>A0A1E5Q4V6</accession>
<dbReference type="SUPFAM" id="SSF53335">
    <property type="entry name" value="S-adenosyl-L-methionine-dependent methyltransferases"/>
    <property type="match status" value="1"/>
</dbReference>
<gene>
    <name evidence="1" type="ORF">BEN30_15880</name>
</gene>
<dbReference type="AlphaFoldDB" id="A0A1E5Q4V6"/>
<proteinExistence type="predicted"/>
<dbReference type="InterPro" id="IPR002052">
    <property type="entry name" value="DNA_methylase_N6_adenine_CS"/>
</dbReference>
<evidence type="ECO:0008006" key="3">
    <source>
        <dbReference type="Google" id="ProtNLM"/>
    </source>
</evidence>
<dbReference type="InterPro" id="IPR029063">
    <property type="entry name" value="SAM-dependent_MTases_sf"/>
</dbReference>
<organism evidence="1 2">
    <name type="scientific">Magnetovibrio blakemorei</name>
    <dbReference type="NCBI Taxonomy" id="28181"/>
    <lineage>
        <taxon>Bacteria</taxon>
        <taxon>Pseudomonadati</taxon>
        <taxon>Pseudomonadota</taxon>
        <taxon>Alphaproteobacteria</taxon>
        <taxon>Rhodospirillales</taxon>
        <taxon>Magnetovibrionaceae</taxon>
        <taxon>Magnetovibrio</taxon>
    </lineage>
</organism>
<name>A0A1E5Q4V6_9PROT</name>
<dbReference type="GO" id="GO:0032259">
    <property type="term" value="P:methylation"/>
    <property type="evidence" value="ECO:0007669"/>
    <property type="project" value="InterPro"/>
</dbReference>
<dbReference type="EMBL" id="MCGG01000057">
    <property type="protein sequence ID" value="OEJ64946.1"/>
    <property type="molecule type" value="Genomic_DNA"/>
</dbReference>
<dbReference type="STRING" id="28181.BEN30_15880"/>
<dbReference type="GO" id="GO:0003676">
    <property type="term" value="F:nucleic acid binding"/>
    <property type="evidence" value="ECO:0007669"/>
    <property type="project" value="InterPro"/>
</dbReference>
<dbReference type="Proteomes" id="UP000095347">
    <property type="component" value="Unassembled WGS sequence"/>
</dbReference>
<protein>
    <recommendedName>
        <fullName evidence="3">Methyltransferase</fullName>
    </recommendedName>
</protein>
<dbReference type="GO" id="GO:0008168">
    <property type="term" value="F:methyltransferase activity"/>
    <property type="evidence" value="ECO:0007669"/>
    <property type="project" value="InterPro"/>
</dbReference>
<sequence length="247" mass="28182">MIEGETPRRPVMTKGKTIKAKKKKAKKKIVGDVVYTPVPLAKFLIEYLNPTGRVLDPCRGNGAFYDNFPAGCEKLYCEITEGKDFFDFHEPVDWIITNPPYSTPVLRAFLTHSFRISNNVAFLINETALGLRLTVKLILESGFGERGRLRVHRPKLPGWTNGSSLSLIWWERGYNDKIPLPQYEEVWLWEVGVKFKSEHYDIIDVHATSPRAAIIAAINRLAPDDIEELDEITFDTKKFPVTIDDCN</sequence>